<feature type="domain" description="Glycine radical" evidence="2">
    <location>
        <begin position="1"/>
        <end position="86"/>
    </location>
</feature>
<dbReference type="Pfam" id="PF01228">
    <property type="entry name" value="Gly_radical"/>
    <property type="match status" value="1"/>
</dbReference>
<dbReference type="Gene3D" id="3.20.70.20">
    <property type="match status" value="1"/>
</dbReference>
<evidence type="ECO:0000313" key="3">
    <source>
        <dbReference type="EMBL" id="MPN11589.1"/>
    </source>
</evidence>
<proteinExistence type="predicted"/>
<organism evidence="3">
    <name type="scientific">bioreactor metagenome</name>
    <dbReference type="NCBI Taxonomy" id="1076179"/>
    <lineage>
        <taxon>unclassified sequences</taxon>
        <taxon>metagenomes</taxon>
        <taxon>ecological metagenomes</taxon>
    </lineage>
</organism>
<keyword evidence="3" id="KW-0456">Lyase</keyword>
<name>A0A645FE08_9ZZZZ</name>
<evidence type="ECO:0000256" key="1">
    <source>
        <dbReference type="ARBA" id="ARBA00022818"/>
    </source>
</evidence>
<dbReference type="InterPro" id="IPR051215">
    <property type="entry name" value="GRE"/>
</dbReference>
<keyword evidence="1" id="KW-0556">Organic radical</keyword>
<reference evidence="3" key="1">
    <citation type="submission" date="2019-08" db="EMBL/GenBank/DDBJ databases">
        <authorList>
            <person name="Kucharzyk K."/>
            <person name="Murdoch R.W."/>
            <person name="Higgins S."/>
            <person name="Loffler F."/>
        </authorList>
    </citation>
    <scope>NUCLEOTIDE SEQUENCE</scope>
</reference>
<dbReference type="EMBL" id="VSSQ01057816">
    <property type="protein sequence ID" value="MPN11589.1"/>
    <property type="molecule type" value="Genomic_DNA"/>
</dbReference>
<dbReference type="AlphaFoldDB" id="A0A645FE08"/>
<dbReference type="EC" id="4.1.1.83" evidence="3"/>
<dbReference type="PANTHER" id="PTHR43641">
    <property type="entry name" value="FORMATE ACETYLTRANSFERASE 3-RELATED"/>
    <property type="match status" value="1"/>
</dbReference>
<comment type="caution">
    <text evidence="3">The sequence shown here is derived from an EMBL/GenBank/DDBJ whole genome shotgun (WGS) entry which is preliminary data.</text>
</comment>
<gene>
    <name evidence="3" type="primary">hpdB_7</name>
    <name evidence="3" type="ORF">SDC9_158892</name>
</gene>
<dbReference type="GO" id="GO:0005829">
    <property type="term" value="C:cytosol"/>
    <property type="evidence" value="ECO:0007669"/>
    <property type="project" value="TreeGrafter"/>
</dbReference>
<dbReference type="PROSITE" id="PS51149">
    <property type="entry name" value="GLY_RADICAL_2"/>
    <property type="match status" value="1"/>
</dbReference>
<dbReference type="GO" id="GO:0043722">
    <property type="term" value="F:4-hydroxyphenylacetate decarboxylase activity"/>
    <property type="evidence" value="ECO:0007669"/>
    <property type="project" value="UniProtKB-EC"/>
</dbReference>
<dbReference type="InterPro" id="IPR001150">
    <property type="entry name" value="Gly_radical"/>
</dbReference>
<protein>
    <submittedName>
        <fullName evidence="3">4-hydroxyphenylacetate decarboxylase large subunit</fullName>
        <ecNumber evidence="3">4.1.1.83</ecNumber>
    </submittedName>
</protein>
<accession>A0A645FE08</accession>
<dbReference type="PANTHER" id="PTHR43641:SF2">
    <property type="entry name" value="DEHYDRATASE YBIW-RELATED"/>
    <property type="match status" value="1"/>
</dbReference>
<sequence length="86" mass="10037">MELSDTVFRNDEDLDKVATLVTAFIRLGCQQLQMNVLNPEILAKAQQNPEQYRNLIVRVWGWSGYFVELAPAYQQHIMNRNHYILG</sequence>
<dbReference type="SUPFAM" id="SSF51998">
    <property type="entry name" value="PFL-like glycyl radical enzymes"/>
    <property type="match status" value="1"/>
</dbReference>
<evidence type="ECO:0000259" key="2">
    <source>
        <dbReference type="PROSITE" id="PS51149"/>
    </source>
</evidence>